<proteinExistence type="predicted"/>
<sequence length="103" mass="11571">MLARSRARTLDHRDVHLPGGSEFSAEGGELRLGRSSELEIALAEPVVRSIRASYLKPLDYDFLRSLSQPLTRSLFRLLDARRYDPLNLINALPSLRAGLIERG</sequence>
<name>A0A553UMK3_9DEIO</name>
<organism evidence="2 3">
    <name type="scientific">Deinococcus detaillensis</name>
    <dbReference type="NCBI Taxonomy" id="2592048"/>
    <lineage>
        <taxon>Bacteria</taxon>
        <taxon>Thermotogati</taxon>
        <taxon>Deinococcota</taxon>
        <taxon>Deinococci</taxon>
        <taxon>Deinococcales</taxon>
        <taxon>Deinococcaceae</taxon>
        <taxon>Deinococcus</taxon>
    </lineage>
</organism>
<comment type="caution">
    <text evidence="2">The sequence shown here is derived from an EMBL/GenBank/DDBJ whole genome shotgun (WGS) entry which is preliminary data.</text>
</comment>
<protein>
    <submittedName>
        <fullName evidence="2">Uncharacterized protein</fullName>
    </submittedName>
</protein>
<evidence type="ECO:0000313" key="2">
    <source>
        <dbReference type="EMBL" id="TSA81452.1"/>
    </source>
</evidence>
<evidence type="ECO:0000256" key="1">
    <source>
        <dbReference type="SAM" id="MobiDB-lite"/>
    </source>
</evidence>
<reference evidence="2 3" key="1">
    <citation type="submission" date="2019-07" db="EMBL/GenBank/DDBJ databases">
        <title>Deinococcus detaillus sp. nov., isolated from humus soil in Antarctica.</title>
        <authorList>
            <person name="Zhang K."/>
        </authorList>
    </citation>
    <scope>NUCLEOTIDE SEQUENCE [LARGE SCALE GENOMIC DNA]</scope>
    <source>
        <strain evidence="2 3">H1</strain>
    </source>
</reference>
<evidence type="ECO:0000313" key="3">
    <source>
        <dbReference type="Proteomes" id="UP000316092"/>
    </source>
</evidence>
<accession>A0A553UMK3</accession>
<dbReference type="RefSeq" id="WP_143721640.1">
    <property type="nucleotide sequence ID" value="NZ_VKDB01000022.1"/>
</dbReference>
<dbReference type="Proteomes" id="UP000316092">
    <property type="component" value="Unassembled WGS sequence"/>
</dbReference>
<dbReference type="AlphaFoldDB" id="A0A553UMK3"/>
<keyword evidence="3" id="KW-1185">Reference proteome</keyword>
<dbReference type="EMBL" id="VKDB01000022">
    <property type="protein sequence ID" value="TSA81452.1"/>
    <property type="molecule type" value="Genomic_DNA"/>
</dbReference>
<feature type="region of interest" description="Disordered" evidence="1">
    <location>
        <begin position="1"/>
        <end position="24"/>
    </location>
</feature>
<gene>
    <name evidence="2" type="ORF">FNU79_15085</name>
</gene>